<organism evidence="1 2">
    <name type="scientific">Halomonas fontilapidosi</name>
    <dbReference type="NCBI Taxonomy" id="616675"/>
    <lineage>
        <taxon>Bacteria</taxon>
        <taxon>Pseudomonadati</taxon>
        <taxon>Pseudomonadota</taxon>
        <taxon>Gammaproteobacteria</taxon>
        <taxon>Oceanospirillales</taxon>
        <taxon>Halomonadaceae</taxon>
        <taxon>Halomonas</taxon>
    </lineage>
</organism>
<evidence type="ECO:0000313" key="2">
    <source>
        <dbReference type="Proteomes" id="UP000563050"/>
    </source>
</evidence>
<dbReference type="Gene3D" id="3.40.190.290">
    <property type="match status" value="1"/>
</dbReference>
<protein>
    <submittedName>
        <fullName evidence="1">Uncharacterized protein</fullName>
    </submittedName>
</protein>
<evidence type="ECO:0000313" key="1">
    <source>
        <dbReference type="EMBL" id="MBB3183742.1"/>
    </source>
</evidence>
<dbReference type="Proteomes" id="UP000563050">
    <property type="component" value="Unassembled WGS sequence"/>
</dbReference>
<accession>A0A7W5DIU8</accession>
<keyword evidence="2" id="KW-1185">Reference proteome</keyword>
<name>A0A7W5DIU8_9GAMM</name>
<dbReference type="AlphaFoldDB" id="A0A7W5DIU8"/>
<sequence>MHGLLNHTRRLHLVSIDPGQAQEVPLYWHTWRHSGRLIERLTAH</sequence>
<dbReference type="RefSeq" id="WP_281380746.1">
    <property type="nucleotide sequence ID" value="NZ_JACHXQ010000003.1"/>
</dbReference>
<dbReference type="EMBL" id="JACHXQ010000003">
    <property type="protein sequence ID" value="MBB3183742.1"/>
    <property type="molecule type" value="Genomic_DNA"/>
</dbReference>
<comment type="caution">
    <text evidence="1">The sequence shown here is derived from an EMBL/GenBank/DDBJ whole genome shotgun (WGS) entry which is preliminary data.</text>
</comment>
<gene>
    <name evidence="1" type="ORF">FHR95_001296</name>
</gene>
<reference evidence="1 2" key="1">
    <citation type="submission" date="2020-08" db="EMBL/GenBank/DDBJ databases">
        <title>Genomic Encyclopedia of Type Strains, Phase III (KMG-III): the genomes of soil and plant-associated and newly described type strains.</title>
        <authorList>
            <person name="Whitman W."/>
        </authorList>
    </citation>
    <scope>NUCLEOTIDE SEQUENCE [LARGE SCALE GENOMIC DNA]</scope>
    <source>
        <strain evidence="1 2">CECT 7341</strain>
    </source>
</reference>
<proteinExistence type="predicted"/>